<dbReference type="InterPro" id="IPR050843">
    <property type="entry name" value="Glycosyl_Hydrlase_38"/>
</dbReference>
<dbReference type="KEGG" id="ovi:T265_14211"/>
<dbReference type="SMART" id="SM00872">
    <property type="entry name" value="Alpha-mann_mid"/>
    <property type="match status" value="1"/>
</dbReference>
<keyword evidence="10" id="KW-1185">Reference proteome</keyword>
<evidence type="ECO:0000259" key="8">
    <source>
        <dbReference type="SMART" id="SM00872"/>
    </source>
</evidence>
<evidence type="ECO:0000256" key="7">
    <source>
        <dbReference type="RuleBase" id="RU361199"/>
    </source>
</evidence>
<feature type="domain" description="Glycoside hydrolase family 38 central" evidence="8">
    <location>
        <begin position="590"/>
        <end position="664"/>
    </location>
</feature>
<protein>
    <recommendedName>
        <fullName evidence="7">Alpha-mannosidase</fullName>
        <ecNumber evidence="7">3.2.1.-</ecNumber>
    </recommendedName>
</protein>
<evidence type="ECO:0000256" key="1">
    <source>
        <dbReference type="ARBA" id="ARBA00009792"/>
    </source>
</evidence>
<dbReference type="AlphaFoldDB" id="A0A075ACG2"/>
<dbReference type="GO" id="GO:0005764">
    <property type="term" value="C:lysosome"/>
    <property type="evidence" value="ECO:0007669"/>
    <property type="project" value="TreeGrafter"/>
</dbReference>
<dbReference type="FunFam" id="1.20.1270.50:FF:000002">
    <property type="entry name" value="Alpha-mannosidase"/>
    <property type="match status" value="1"/>
</dbReference>
<dbReference type="Gene3D" id="3.20.110.10">
    <property type="entry name" value="Glycoside hydrolase 38, N terminal domain"/>
    <property type="match status" value="2"/>
</dbReference>
<dbReference type="InterPro" id="IPR028995">
    <property type="entry name" value="Glyco_hydro_57/38_cen_sf"/>
</dbReference>
<dbReference type="OrthoDB" id="2016903at2759"/>
<dbReference type="InterPro" id="IPR037094">
    <property type="entry name" value="Glyco_hydro_38_cen_sf"/>
</dbReference>
<dbReference type="GeneID" id="20328377"/>
<sequence length="1266" mass="146817">MRRPGAVHSVTWKHHKREIQLGSRTKFVCFHLRIHKSHREMIRDLRSSVILRLLIVGLSIATRDVGKDYQPYFHMWWLRQPAEYRNTVHELVCAGRLQFANGGWTMSDEATVYYGDDTDQLTRGRYLLRQLFGKCGLPRTAWQIDTFGHARDRADLMAQAGYDSLIFQRAHFQEKFQRARNRTLQFLWDTREQMGTKARQLFTHIFSGTYCYPRDISFDDGSIFISEDATELAVFTEILEEMEEAYETNHLLLPMGCDFSYKNANITFRNVDRLIQQFNGRTLGPRRTGSTPHQPVTRWEEYYNDSVDDILNSVISELIGNSEYRFTYVEMTYFHMWWLRQPAEYRNTVHELVCAGRLQFANGGWTMSDEATVYYGDDIDQLTRGRYLLRQLFGKCGLPRTAWQIDTFGHARDRADLMAQAGYDSLIFQRAHFQEKFQRARNRTLQFLWDTREQMGTKARQLFTHIFSGTYCYPRDISFDDGSIFISEDATELAVFTEILEEMEEAYETNHLLLPMGCDFSYKNANITFRNVDRLIQQFNGRTLGPYKQTNWFYSTPACYTLAVNRELEKLGRLNRRFDDFFPYSDRESNYWVGFYTSRPALKAYVRQSSALLTAVEQLNVLLLDNAKSTPIDHLRQELGVLQHHDAITGTEKQYVANDYIRRLYDASQTCQNIFSEALGHLSGGTQLAVFCNYLNLSVCPETVVADSQYSFTVTLYNPLGWSLEDMLWVRIPVHVPDSGTQFEIVNVENPTQFSFTYQLLPVLDRTWLIPEREPLDGKANMELIFSPVQDGHRLTALGFSTFNVTARRSMKEGSGYAFGEKIFDRKSSHMQFFLGHNERNIILWVKHMTSGKRFKILIEMMYYDSDTEYKPSGAYVFTPKSQTEAFHFGMPFVTVTRGSCVHEITARYASWATLVARHFTDQKVEVEWTVGPISDQGNTVSREVIVRYTVEGVPEIFPSTPGEFFTDSAGRRLIRRIRKTESDTNMTDSIAVNYYPVVNRILLKGRKPPVTRGQESHDRMGEQKKDLPALAFAVYTDRPQGGTSLKDGQIELMVHRRLVRDDNLGVHEILMENGIGGDGLIVRGQHWIHLDLQSVVLNRDREFATRVTKPPIIFFNKRRSSAPIDPHTLSWSGLNSSLPYHIHLLNLVAWPLTETEIEKKQQLLIRLENFQKSYTKGPPMRRRPYLLHLSWLFSRIHIHNCTELNLTADQSINSPLTQQLHWPGSDLNDQATGSNSNVIQRRLNEVTLRLHPETIHTFLCAFQRT</sequence>
<evidence type="ECO:0000256" key="5">
    <source>
        <dbReference type="ARBA" id="ARBA00023157"/>
    </source>
</evidence>
<reference evidence="9 10" key="1">
    <citation type="submission" date="2013-11" db="EMBL/GenBank/DDBJ databases">
        <title>Opisthorchis viverrini - life in the bile duct.</title>
        <authorList>
            <person name="Young N.D."/>
            <person name="Nagarajan N."/>
            <person name="Lin S.J."/>
            <person name="Korhonen P.K."/>
            <person name="Jex A.R."/>
            <person name="Hall R.S."/>
            <person name="Safavi-Hemami H."/>
            <person name="Kaewkong W."/>
            <person name="Bertrand D."/>
            <person name="Gao S."/>
            <person name="Seet Q."/>
            <person name="Wongkham S."/>
            <person name="Teh B.T."/>
            <person name="Wongkham C."/>
            <person name="Intapan P.M."/>
            <person name="Maleewong W."/>
            <person name="Yang X."/>
            <person name="Hu M."/>
            <person name="Wang Z."/>
            <person name="Hofmann A."/>
            <person name="Sternberg P.W."/>
            <person name="Tan P."/>
            <person name="Wang J."/>
            <person name="Gasser R.B."/>
        </authorList>
    </citation>
    <scope>NUCLEOTIDE SEQUENCE [LARGE SCALE GENOMIC DNA]</scope>
</reference>
<evidence type="ECO:0000313" key="9">
    <source>
        <dbReference type="EMBL" id="KER25429.1"/>
    </source>
</evidence>
<dbReference type="InterPro" id="IPR011682">
    <property type="entry name" value="Glyco_hydro_38_C"/>
</dbReference>
<dbReference type="Gene3D" id="2.60.40.1180">
    <property type="entry name" value="Golgi alpha-mannosidase II"/>
    <property type="match status" value="1"/>
</dbReference>
<dbReference type="Pfam" id="PF07748">
    <property type="entry name" value="Glyco_hydro_38C"/>
    <property type="match status" value="1"/>
</dbReference>
<dbReference type="GO" id="GO:0006013">
    <property type="term" value="P:mannose metabolic process"/>
    <property type="evidence" value="ECO:0007669"/>
    <property type="project" value="InterPro"/>
</dbReference>
<evidence type="ECO:0000256" key="3">
    <source>
        <dbReference type="ARBA" id="ARBA00022801"/>
    </source>
</evidence>
<dbReference type="EMBL" id="KL596777">
    <property type="protein sequence ID" value="KER25429.1"/>
    <property type="molecule type" value="Genomic_DNA"/>
</dbReference>
<dbReference type="InterPro" id="IPR011330">
    <property type="entry name" value="Glyco_hydro/deAcase_b/a-brl"/>
</dbReference>
<dbReference type="FunFam" id="1.20.1270.50:FF:000003">
    <property type="entry name" value="Alpha-mannosidase"/>
    <property type="match status" value="1"/>
</dbReference>
<dbReference type="Proteomes" id="UP000054324">
    <property type="component" value="Unassembled WGS sequence"/>
</dbReference>
<dbReference type="SUPFAM" id="SSF88688">
    <property type="entry name" value="Families 57/38 glycoside transferase middle domain"/>
    <property type="match status" value="1"/>
</dbReference>
<dbReference type="SUPFAM" id="SSF74650">
    <property type="entry name" value="Galactose mutarotase-like"/>
    <property type="match status" value="1"/>
</dbReference>
<dbReference type="CTD" id="20328377"/>
<organism evidence="9 10">
    <name type="scientific">Opisthorchis viverrini</name>
    <name type="common">Southeast Asian liver fluke</name>
    <dbReference type="NCBI Taxonomy" id="6198"/>
    <lineage>
        <taxon>Eukaryota</taxon>
        <taxon>Metazoa</taxon>
        <taxon>Spiralia</taxon>
        <taxon>Lophotrochozoa</taxon>
        <taxon>Platyhelminthes</taxon>
        <taxon>Trematoda</taxon>
        <taxon>Digenea</taxon>
        <taxon>Opisthorchiida</taxon>
        <taxon>Opisthorchiata</taxon>
        <taxon>Opisthorchiidae</taxon>
        <taxon>Opisthorchis</taxon>
    </lineage>
</organism>
<evidence type="ECO:0000256" key="4">
    <source>
        <dbReference type="ARBA" id="ARBA00022833"/>
    </source>
</evidence>
<evidence type="ECO:0000256" key="6">
    <source>
        <dbReference type="ARBA" id="ARBA00023295"/>
    </source>
</evidence>
<accession>A0A075ACG2</accession>
<dbReference type="Pfam" id="PF09261">
    <property type="entry name" value="Alpha-mann_mid"/>
    <property type="match status" value="1"/>
</dbReference>
<evidence type="ECO:0000256" key="2">
    <source>
        <dbReference type="ARBA" id="ARBA00022723"/>
    </source>
</evidence>
<keyword evidence="5" id="KW-1015">Disulfide bond</keyword>
<dbReference type="PANTHER" id="PTHR11607">
    <property type="entry name" value="ALPHA-MANNOSIDASE"/>
    <property type="match status" value="1"/>
</dbReference>
<keyword evidence="4 7" id="KW-0862">Zinc</keyword>
<dbReference type="InterPro" id="IPR027291">
    <property type="entry name" value="Glyco_hydro_38_N_sf"/>
</dbReference>
<comment type="similarity">
    <text evidence="1 7">Belongs to the glycosyl hydrolase 38 family.</text>
</comment>
<dbReference type="InterPro" id="IPR015341">
    <property type="entry name" value="Glyco_hydro_38_cen"/>
</dbReference>
<keyword evidence="6 7" id="KW-0326">Glycosidase</keyword>
<dbReference type="InterPro" id="IPR011013">
    <property type="entry name" value="Gal_mutarotase_sf_dom"/>
</dbReference>
<dbReference type="STRING" id="6198.A0A075ACG2"/>
<comment type="cofactor">
    <cofactor evidence="7">
        <name>Zn(2+)</name>
        <dbReference type="ChEBI" id="CHEBI:29105"/>
    </cofactor>
    <text evidence="7">Binds 1 zinc ion per subunit.</text>
</comment>
<keyword evidence="3 7" id="KW-0378">Hydrolase</keyword>
<dbReference type="GO" id="GO:0046872">
    <property type="term" value="F:metal ion binding"/>
    <property type="evidence" value="ECO:0007669"/>
    <property type="project" value="UniProtKB-KW"/>
</dbReference>
<dbReference type="Gene3D" id="2.70.98.30">
    <property type="entry name" value="Golgi alpha-mannosidase II, domain 4"/>
    <property type="match status" value="1"/>
</dbReference>
<dbReference type="RefSeq" id="XP_009170839.1">
    <property type="nucleotide sequence ID" value="XM_009172575.1"/>
</dbReference>
<name>A0A075ACG2_OPIVI</name>
<gene>
    <name evidence="9" type="ORF">T265_14211</name>
</gene>
<dbReference type="GO" id="GO:0030246">
    <property type="term" value="F:carbohydrate binding"/>
    <property type="evidence" value="ECO:0007669"/>
    <property type="project" value="InterPro"/>
</dbReference>
<dbReference type="Gene3D" id="1.20.1270.50">
    <property type="entry name" value="Glycoside hydrolase family 38, central domain"/>
    <property type="match status" value="2"/>
</dbReference>
<dbReference type="EC" id="3.2.1.-" evidence="7"/>
<dbReference type="PANTHER" id="PTHR11607:SF3">
    <property type="entry name" value="LYSOSOMAL ALPHA-MANNOSIDASE"/>
    <property type="match status" value="1"/>
</dbReference>
<evidence type="ECO:0000313" key="10">
    <source>
        <dbReference type="Proteomes" id="UP000054324"/>
    </source>
</evidence>
<dbReference type="Pfam" id="PF01074">
    <property type="entry name" value="Glyco_hydro_38N"/>
    <property type="match status" value="2"/>
</dbReference>
<keyword evidence="2 7" id="KW-0479">Metal-binding</keyword>
<dbReference type="Gene3D" id="2.60.40.1360">
    <property type="match status" value="1"/>
</dbReference>
<dbReference type="GO" id="GO:0004559">
    <property type="term" value="F:alpha-mannosidase activity"/>
    <property type="evidence" value="ECO:0007669"/>
    <property type="project" value="InterPro"/>
</dbReference>
<dbReference type="InterPro" id="IPR000602">
    <property type="entry name" value="Glyco_hydro_38_N"/>
</dbReference>
<proteinExistence type="inferred from homology"/>
<dbReference type="SUPFAM" id="SSF88713">
    <property type="entry name" value="Glycoside hydrolase/deacetylase"/>
    <property type="match status" value="2"/>
</dbReference>
<dbReference type="InterPro" id="IPR013780">
    <property type="entry name" value="Glyco_hydro_b"/>
</dbReference>